<dbReference type="InterPro" id="IPR015890">
    <property type="entry name" value="Chorismate_C"/>
</dbReference>
<dbReference type="InterPro" id="IPR019996">
    <property type="entry name" value="Salicylate_synthase"/>
</dbReference>
<dbReference type="SUPFAM" id="SSF56322">
    <property type="entry name" value="ADC synthase"/>
    <property type="match status" value="1"/>
</dbReference>
<dbReference type="PANTHER" id="PTHR11236">
    <property type="entry name" value="AMINOBENZOATE/ANTHRANILATE SYNTHASE"/>
    <property type="match status" value="1"/>
</dbReference>
<proteinExistence type="predicted"/>
<evidence type="ECO:0000313" key="6">
    <source>
        <dbReference type="EMBL" id="PXX71557.1"/>
    </source>
</evidence>
<dbReference type="GO" id="GO:0008909">
    <property type="term" value="F:isochorismate synthase activity"/>
    <property type="evidence" value="ECO:0007669"/>
    <property type="project" value="InterPro"/>
</dbReference>
<dbReference type="RefSeq" id="WP_051186292.1">
    <property type="nucleotide sequence ID" value="NZ_QJKF01000001.1"/>
</dbReference>
<sequence>MSVIDREHRGDSDLGYRFTTRSLGHTRNLLALVESGLFAEYFSYERDGVRWFAADTKATVRLTATEVRWTVDGRDYREPLGRRPLRQLGDVLGDLLPPTRRAYGYIAFDAARLIHALDRPAPEKVLAHFMIPGTEIVWRGSTVSVESENQASAAAVTHLVRDLPVIDDQAASRIELDDRAARSRYEAMVDKVVASIEAGELRKAILSRRVEVPFPVDLARSYVKGLTVNTPARSFLFDLGEIGCAGFSPEILLRVSADGLASTQPLAGTRPLRVPPDAAVREELEWDVKECYEHVISVRLAVQELATVCSPGTVAVRDLLDVRERGTVQHLGSMVTGALSPGADCWDALEALFPAVTASGIPKVAALRSISALEVDERGLYSGCACVVDGGGELDSALILRSIFQDATGSTWLRAGAGIVEGSCAAAEFDETTNKLRSTARALVGAGD</sequence>
<dbReference type="NCBIfam" id="TIGR03494">
    <property type="entry name" value="salicyl_syn"/>
    <property type="match status" value="1"/>
</dbReference>
<accession>A0A318KCK5</accession>
<evidence type="ECO:0000256" key="1">
    <source>
        <dbReference type="ARBA" id="ARBA00001946"/>
    </source>
</evidence>
<protein>
    <submittedName>
        <fullName evidence="6">Salicylate synthetase</fullName>
    </submittedName>
</protein>
<dbReference type="EMBL" id="QJKF01000001">
    <property type="protein sequence ID" value="PXX71557.1"/>
    <property type="molecule type" value="Genomic_DNA"/>
</dbReference>
<feature type="domain" description="Chorismate-utilising enzyme C-terminal" evidence="5">
    <location>
        <begin position="182"/>
        <end position="435"/>
    </location>
</feature>
<keyword evidence="2" id="KW-0479">Metal-binding</keyword>
<keyword evidence="4" id="KW-0456">Lyase</keyword>
<keyword evidence="3" id="KW-0460">Magnesium</keyword>
<evidence type="ECO:0000256" key="3">
    <source>
        <dbReference type="ARBA" id="ARBA00022842"/>
    </source>
</evidence>
<gene>
    <name evidence="6" type="ORF">DFR70_101991</name>
</gene>
<comment type="caution">
    <text evidence="6">The sequence shown here is derived from an EMBL/GenBank/DDBJ whole genome shotgun (WGS) entry which is preliminary data.</text>
</comment>
<name>A0A318KCK5_9NOCA</name>
<evidence type="ECO:0000256" key="2">
    <source>
        <dbReference type="ARBA" id="ARBA00022723"/>
    </source>
</evidence>
<reference evidence="6 7" key="1">
    <citation type="submission" date="2018-05" db="EMBL/GenBank/DDBJ databases">
        <title>Genomic Encyclopedia of Type Strains, Phase IV (KMG-IV): sequencing the most valuable type-strain genomes for metagenomic binning, comparative biology and taxonomic classification.</title>
        <authorList>
            <person name="Goeker M."/>
        </authorList>
    </citation>
    <scope>NUCLEOTIDE SEQUENCE [LARGE SCALE GENOMIC DNA]</scope>
    <source>
        <strain evidence="6 7">DSM 44704</strain>
    </source>
</reference>
<dbReference type="Pfam" id="PF00425">
    <property type="entry name" value="Chorismate_bind"/>
    <property type="match status" value="1"/>
</dbReference>
<dbReference type="Gene3D" id="3.60.120.10">
    <property type="entry name" value="Anthranilate synthase"/>
    <property type="match status" value="1"/>
</dbReference>
<dbReference type="AlphaFoldDB" id="A0A318KCK5"/>
<dbReference type="GO" id="GO:0000162">
    <property type="term" value="P:L-tryptophan biosynthetic process"/>
    <property type="evidence" value="ECO:0007669"/>
    <property type="project" value="TreeGrafter"/>
</dbReference>
<comment type="cofactor">
    <cofactor evidence="1">
        <name>Mg(2+)</name>
        <dbReference type="ChEBI" id="CHEBI:18420"/>
    </cofactor>
</comment>
<evidence type="ECO:0000313" key="7">
    <source>
        <dbReference type="Proteomes" id="UP000247569"/>
    </source>
</evidence>
<dbReference type="InterPro" id="IPR019999">
    <property type="entry name" value="Anth_synth_I-like"/>
</dbReference>
<dbReference type="InterPro" id="IPR005801">
    <property type="entry name" value="ADC_synthase"/>
</dbReference>
<keyword evidence="7" id="KW-1185">Reference proteome</keyword>
<evidence type="ECO:0000256" key="4">
    <source>
        <dbReference type="ARBA" id="ARBA00023239"/>
    </source>
</evidence>
<dbReference type="GO" id="GO:0046872">
    <property type="term" value="F:metal ion binding"/>
    <property type="evidence" value="ECO:0007669"/>
    <property type="project" value="UniProtKB-KW"/>
</dbReference>
<organism evidence="6 7">
    <name type="scientific">Nocardia tenerifensis</name>
    <dbReference type="NCBI Taxonomy" id="228006"/>
    <lineage>
        <taxon>Bacteria</taxon>
        <taxon>Bacillati</taxon>
        <taxon>Actinomycetota</taxon>
        <taxon>Actinomycetes</taxon>
        <taxon>Mycobacteriales</taxon>
        <taxon>Nocardiaceae</taxon>
        <taxon>Nocardia</taxon>
    </lineage>
</organism>
<dbReference type="GO" id="GO:0016833">
    <property type="term" value="F:oxo-acid-lyase activity"/>
    <property type="evidence" value="ECO:0007669"/>
    <property type="project" value="InterPro"/>
</dbReference>
<dbReference type="Proteomes" id="UP000247569">
    <property type="component" value="Unassembled WGS sequence"/>
</dbReference>
<dbReference type="PANTHER" id="PTHR11236:SF48">
    <property type="entry name" value="ISOCHORISMATE SYNTHASE MENF"/>
    <property type="match status" value="1"/>
</dbReference>
<evidence type="ECO:0000259" key="5">
    <source>
        <dbReference type="Pfam" id="PF00425"/>
    </source>
</evidence>